<evidence type="ECO:0008006" key="3">
    <source>
        <dbReference type="Google" id="ProtNLM"/>
    </source>
</evidence>
<comment type="caution">
    <text evidence="1">The sequence shown here is derived from an EMBL/GenBank/DDBJ whole genome shotgun (WGS) entry which is preliminary data.</text>
</comment>
<reference evidence="1 2" key="1">
    <citation type="submission" date="2019-01" db="EMBL/GenBank/DDBJ databases">
        <title>Chengkuizengella sp. nov., isolated from deep-sea sediment of East Pacific Ocean.</title>
        <authorList>
            <person name="Yang J."/>
            <person name="Lai Q."/>
            <person name="Shao Z."/>
        </authorList>
    </citation>
    <scope>NUCLEOTIDE SEQUENCE [LARGE SCALE GENOMIC DNA]</scope>
    <source>
        <strain evidence="1 2">YPA3-1-1</strain>
    </source>
</reference>
<accession>A0A6N9Q4Q4</accession>
<evidence type="ECO:0000313" key="1">
    <source>
        <dbReference type="EMBL" id="NBI29829.1"/>
    </source>
</evidence>
<sequence>MNTIPSLFQTDLRNTAQIKEVEVKKFWKTYQLQEHKSKDILLTVTDDYNILAYSLYYGLHTNKKVEIVSPVLLEKKITSLLKRKSINTITLLGIYPAIQNKHLLMVQKVLYQHDFNIDFGFFIPKNSEELVHQLDKSLKCFNSNSTQNVLILNTSKGEFPKSAHLQTFSSETLNNNELKELVSNPLKTFNMISHGRDNEVLLNDSLLCGKHLDTSLEEFDHHKLPHCAHFGECFYSEELLIKATEVKADVVFLNTCLGFRIGEGNFDQNYLLSSSFLKGKTSALIASPFVKNGQSYENILFHYLLSSGESLGKITSLLNKSVLNNQNDFPQLFLYGDPILTFKEQDENVRHYAELTSLDHNIFTCEDTCFLSIEITNERIKKALLNKELDVFVSNQKKEVYYNIINLKNKVYIYIYSLYPLKTIELQLKPPLNITSIDQSIQLFENLNNYNINILKCKSLLNELKSLKKNFLNVSQSAAFCFYYKEKQESTIHKLKDLIQRCKELLLEYLLKVTKKQRFGFTESYWNNIDLICDYKTSTPCPYCKEPSLLIRGTGKVDYQFERNVIMCPVCGIVNDLPKNSSISVKIISEESLSVHSTHTVWVQVINHMPHSCTYLTGLEFVYGKGEGVEVFDRKQQVKCKPKQVKEVKFQVKLSPDTQINQHWLSAYVISNHGIYNAHKNIWINNLNQTQKSEER</sequence>
<evidence type="ECO:0000313" key="2">
    <source>
        <dbReference type="Proteomes" id="UP000448943"/>
    </source>
</evidence>
<protein>
    <recommendedName>
        <fullName evidence="3">CHAT domain-containing protein</fullName>
    </recommendedName>
</protein>
<dbReference type="OrthoDB" id="2985333at2"/>
<proteinExistence type="predicted"/>
<dbReference type="Proteomes" id="UP000448943">
    <property type="component" value="Unassembled WGS sequence"/>
</dbReference>
<organism evidence="1 2">
    <name type="scientific">Chengkuizengella marina</name>
    <dbReference type="NCBI Taxonomy" id="2507566"/>
    <lineage>
        <taxon>Bacteria</taxon>
        <taxon>Bacillati</taxon>
        <taxon>Bacillota</taxon>
        <taxon>Bacilli</taxon>
        <taxon>Bacillales</taxon>
        <taxon>Paenibacillaceae</taxon>
        <taxon>Chengkuizengella</taxon>
    </lineage>
</organism>
<name>A0A6N9Q4Q4_9BACL</name>
<keyword evidence="2" id="KW-1185">Reference proteome</keyword>
<dbReference type="AlphaFoldDB" id="A0A6N9Q4Q4"/>
<dbReference type="RefSeq" id="WP_160646639.1">
    <property type="nucleotide sequence ID" value="NZ_SIJB01000028.1"/>
</dbReference>
<dbReference type="EMBL" id="SIJB01000028">
    <property type="protein sequence ID" value="NBI29829.1"/>
    <property type="molecule type" value="Genomic_DNA"/>
</dbReference>
<gene>
    <name evidence="1" type="ORF">ERL59_12760</name>
</gene>